<dbReference type="Pfam" id="PF08212">
    <property type="entry name" value="Lipocalin_2"/>
    <property type="match status" value="1"/>
</dbReference>
<dbReference type="InterPro" id="IPR003057">
    <property type="entry name" value="Invtbrt_color"/>
</dbReference>
<feature type="signal peptide" evidence="3">
    <location>
        <begin position="1"/>
        <end position="15"/>
    </location>
</feature>
<feature type="domain" description="Lipocalin/cytosolic fatty-acid binding" evidence="4">
    <location>
        <begin position="33"/>
        <end position="150"/>
    </location>
</feature>
<dbReference type="Proteomes" id="UP000838756">
    <property type="component" value="Unassembled WGS sequence"/>
</dbReference>
<dbReference type="PROSITE" id="PS00213">
    <property type="entry name" value="LIPOCALIN"/>
    <property type="match status" value="1"/>
</dbReference>
<dbReference type="GO" id="GO:0005737">
    <property type="term" value="C:cytoplasm"/>
    <property type="evidence" value="ECO:0007669"/>
    <property type="project" value="TreeGrafter"/>
</dbReference>
<organism evidence="5 6">
    <name type="scientific">Pararge aegeria aegeria</name>
    <dbReference type="NCBI Taxonomy" id="348720"/>
    <lineage>
        <taxon>Eukaryota</taxon>
        <taxon>Metazoa</taxon>
        <taxon>Ecdysozoa</taxon>
        <taxon>Arthropoda</taxon>
        <taxon>Hexapoda</taxon>
        <taxon>Insecta</taxon>
        <taxon>Pterygota</taxon>
        <taxon>Neoptera</taxon>
        <taxon>Endopterygota</taxon>
        <taxon>Lepidoptera</taxon>
        <taxon>Glossata</taxon>
        <taxon>Ditrysia</taxon>
        <taxon>Papilionoidea</taxon>
        <taxon>Nymphalidae</taxon>
        <taxon>Satyrinae</taxon>
        <taxon>Satyrini</taxon>
        <taxon>Parargina</taxon>
        <taxon>Pararge</taxon>
    </lineage>
</organism>
<evidence type="ECO:0000313" key="5">
    <source>
        <dbReference type="EMBL" id="CAH2233437.1"/>
    </source>
</evidence>
<dbReference type="InterPro" id="IPR022272">
    <property type="entry name" value="Lipocalin_CS"/>
</dbReference>
<dbReference type="InterPro" id="IPR012674">
    <property type="entry name" value="Calycin"/>
</dbReference>
<comment type="caution">
    <text evidence="5">The sequence shown here is derived from an EMBL/GenBank/DDBJ whole genome shotgun (WGS) entry which is preliminary data.</text>
</comment>
<dbReference type="PANTHER" id="PTHR10612">
    <property type="entry name" value="APOLIPOPROTEIN D"/>
    <property type="match status" value="1"/>
</dbReference>
<feature type="compositionally biased region" description="Basic and acidic residues" evidence="2">
    <location>
        <begin position="246"/>
        <end position="293"/>
    </location>
</feature>
<dbReference type="EMBL" id="CAKXAJ010024965">
    <property type="protein sequence ID" value="CAH2233437.1"/>
    <property type="molecule type" value="Genomic_DNA"/>
</dbReference>
<dbReference type="OrthoDB" id="565904at2759"/>
<dbReference type="PANTHER" id="PTHR10612:SF34">
    <property type="entry name" value="APOLIPOPROTEIN D"/>
    <property type="match status" value="1"/>
</dbReference>
<evidence type="ECO:0000256" key="3">
    <source>
        <dbReference type="SAM" id="SignalP"/>
    </source>
</evidence>
<dbReference type="SUPFAM" id="SSF50814">
    <property type="entry name" value="Lipocalins"/>
    <property type="match status" value="1"/>
</dbReference>
<evidence type="ECO:0000256" key="1">
    <source>
        <dbReference type="ARBA" id="ARBA00023157"/>
    </source>
</evidence>
<keyword evidence="1" id="KW-1015">Disulfide bond</keyword>
<name>A0A8S4R8K3_9NEOP</name>
<accession>A0A8S4R8K3</accession>
<reference evidence="5" key="1">
    <citation type="submission" date="2022-03" db="EMBL/GenBank/DDBJ databases">
        <authorList>
            <person name="Lindestad O."/>
        </authorList>
    </citation>
    <scope>NUCLEOTIDE SEQUENCE</scope>
</reference>
<dbReference type="FunFam" id="2.40.128.20:FF:000026">
    <property type="entry name" value="Apolipoprotein D-like Protein"/>
    <property type="match status" value="1"/>
</dbReference>
<feature type="region of interest" description="Disordered" evidence="2">
    <location>
        <begin position="231"/>
        <end position="293"/>
    </location>
</feature>
<evidence type="ECO:0000259" key="4">
    <source>
        <dbReference type="Pfam" id="PF08212"/>
    </source>
</evidence>
<protein>
    <submittedName>
        <fullName evidence="5">Jg924 protein</fullName>
    </submittedName>
</protein>
<keyword evidence="3" id="KW-0732">Signal</keyword>
<dbReference type="GO" id="GO:0000302">
    <property type="term" value="P:response to reactive oxygen species"/>
    <property type="evidence" value="ECO:0007669"/>
    <property type="project" value="TreeGrafter"/>
</dbReference>
<evidence type="ECO:0000313" key="6">
    <source>
        <dbReference type="Proteomes" id="UP000838756"/>
    </source>
</evidence>
<sequence>MLRLSVLLLVATASAQIPSLGWCPDYQPMANFNVNRFLGTWYEAERFFTVSELGSRCVTTKYESTPEGRILVNNEITNALTGMKRVMGGSLQMIGREGEGRLIIKYATLPNSYDNEYSILDTDYENFAVMWSCSGIGPVHIQNAWILTRDRLAPPLVMQYAYSVLDRYHISRTFFVKTNQADCNVLPSPAADPLSVKTEDIIDAKSAPVASADIIAVEEKIVPVEKKEEPIAEVPQERSAIPEISDEAKPMEIPEMIPEKKDDKKKIEKPEDMKIEKPDKMEMKKEIPTQKSL</sequence>
<dbReference type="GO" id="GO:0006629">
    <property type="term" value="P:lipid metabolic process"/>
    <property type="evidence" value="ECO:0007669"/>
    <property type="project" value="TreeGrafter"/>
</dbReference>
<dbReference type="Gene3D" id="2.40.128.20">
    <property type="match status" value="1"/>
</dbReference>
<proteinExistence type="predicted"/>
<keyword evidence="6" id="KW-1185">Reference proteome</keyword>
<dbReference type="PRINTS" id="PR01273">
    <property type="entry name" value="INVTBRTCOLOR"/>
</dbReference>
<gene>
    <name evidence="5" type="primary">jg924</name>
    <name evidence="5" type="ORF">PAEG_LOCUS11408</name>
</gene>
<dbReference type="InterPro" id="IPR000566">
    <property type="entry name" value="Lipocln_cytosolic_FA-bd_dom"/>
</dbReference>
<evidence type="ECO:0000256" key="2">
    <source>
        <dbReference type="SAM" id="MobiDB-lite"/>
    </source>
</evidence>
<feature type="chain" id="PRO_5035744718" evidence="3">
    <location>
        <begin position="16"/>
        <end position="293"/>
    </location>
</feature>
<dbReference type="GO" id="GO:0031409">
    <property type="term" value="F:pigment binding"/>
    <property type="evidence" value="ECO:0007669"/>
    <property type="project" value="InterPro"/>
</dbReference>
<dbReference type="AlphaFoldDB" id="A0A8S4R8K3"/>